<comment type="caution">
    <text evidence="2">The sequence shown here is derived from an EMBL/GenBank/DDBJ whole genome shotgun (WGS) entry which is preliminary data.</text>
</comment>
<feature type="compositionally biased region" description="Low complexity" evidence="1">
    <location>
        <begin position="185"/>
        <end position="196"/>
    </location>
</feature>
<name>A0A8T0NNN4_PANVG</name>
<organism evidence="2 3">
    <name type="scientific">Panicum virgatum</name>
    <name type="common">Blackwell switchgrass</name>
    <dbReference type="NCBI Taxonomy" id="38727"/>
    <lineage>
        <taxon>Eukaryota</taxon>
        <taxon>Viridiplantae</taxon>
        <taxon>Streptophyta</taxon>
        <taxon>Embryophyta</taxon>
        <taxon>Tracheophyta</taxon>
        <taxon>Spermatophyta</taxon>
        <taxon>Magnoliopsida</taxon>
        <taxon>Liliopsida</taxon>
        <taxon>Poales</taxon>
        <taxon>Poaceae</taxon>
        <taxon>PACMAD clade</taxon>
        <taxon>Panicoideae</taxon>
        <taxon>Panicodae</taxon>
        <taxon>Paniceae</taxon>
        <taxon>Panicinae</taxon>
        <taxon>Panicum</taxon>
        <taxon>Panicum sect. Hiantes</taxon>
    </lineage>
</organism>
<protein>
    <submittedName>
        <fullName evidence="2">Uncharacterized protein</fullName>
    </submittedName>
</protein>
<dbReference type="Proteomes" id="UP000823388">
    <property type="component" value="Chromosome 9K"/>
</dbReference>
<sequence length="368" mass="36941">SLLHPTPPSPSLPPSLLSLLPALRPQACPLWRLPPSRPLPRQWRLLGSGHDRRGGAGAPPLTAGLTVAAAARRAEHDTAREDNGASEGGARRRPARGHGSGGRIHASSGLPCSASSCGGGGRRARGRPKRGRDGGKRAWLQLAGAGVARRPPRVVPGGAGRPPHAEAAESGRSGHCAPKRPRRVAPFSLSLSLSPGGPSPAPSLSPRHSDVGESRRRGLWAGELGAAAARRQVSSAAAGKLHSSGLPPPPRPSIWGGSARSVGGELGSAPVCPAPPSSILPPPPVVAEDGSHVPAAAAGLEHVCAPAGAAELARAGRGGGTLTSFLLGDGPPSPAPHFLRLGEVGSGGGSTPTWCVPSVCSLRCISCP</sequence>
<feature type="compositionally biased region" description="Low complexity" evidence="1">
    <location>
        <begin position="34"/>
        <end position="46"/>
    </location>
</feature>
<accession>A0A8T0NNN4</accession>
<feature type="compositionally biased region" description="Low complexity" evidence="1">
    <location>
        <begin position="106"/>
        <end position="116"/>
    </location>
</feature>
<feature type="compositionally biased region" description="Low complexity" evidence="1">
    <location>
        <begin position="58"/>
        <end position="71"/>
    </location>
</feature>
<feature type="region of interest" description="Disordered" evidence="1">
    <location>
        <begin position="34"/>
        <end position="216"/>
    </location>
</feature>
<feature type="non-terminal residue" evidence="2">
    <location>
        <position position="1"/>
    </location>
</feature>
<feature type="compositionally biased region" description="Basic and acidic residues" evidence="1">
    <location>
        <begin position="207"/>
        <end position="216"/>
    </location>
</feature>
<reference evidence="2" key="1">
    <citation type="submission" date="2020-05" db="EMBL/GenBank/DDBJ databases">
        <title>WGS assembly of Panicum virgatum.</title>
        <authorList>
            <person name="Lovell J.T."/>
            <person name="Jenkins J."/>
            <person name="Shu S."/>
            <person name="Juenger T.E."/>
            <person name="Schmutz J."/>
        </authorList>
    </citation>
    <scope>NUCLEOTIDE SEQUENCE</scope>
    <source>
        <strain evidence="2">AP13</strain>
    </source>
</reference>
<evidence type="ECO:0000313" key="2">
    <source>
        <dbReference type="EMBL" id="KAG2551087.1"/>
    </source>
</evidence>
<keyword evidence="3" id="KW-1185">Reference proteome</keyword>
<feature type="compositionally biased region" description="Basic and acidic residues" evidence="1">
    <location>
        <begin position="72"/>
        <end position="83"/>
    </location>
</feature>
<proteinExistence type="predicted"/>
<dbReference type="EMBL" id="CM029053">
    <property type="protein sequence ID" value="KAG2551087.1"/>
    <property type="molecule type" value="Genomic_DNA"/>
</dbReference>
<gene>
    <name evidence="2" type="ORF">PVAP13_9KG371516</name>
</gene>
<evidence type="ECO:0000313" key="3">
    <source>
        <dbReference type="Proteomes" id="UP000823388"/>
    </source>
</evidence>
<dbReference type="AlphaFoldDB" id="A0A8T0NNN4"/>
<evidence type="ECO:0000256" key="1">
    <source>
        <dbReference type="SAM" id="MobiDB-lite"/>
    </source>
</evidence>
<feature type="region of interest" description="Disordered" evidence="1">
    <location>
        <begin position="231"/>
        <end position="253"/>
    </location>
</feature>